<keyword evidence="8 12" id="KW-0347">Helicase</keyword>
<evidence type="ECO:0000256" key="4">
    <source>
        <dbReference type="ARBA" id="ARBA00012552"/>
    </source>
</evidence>
<name>A0ABM4BR63_HYDVU</name>
<dbReference type="PROSITE" id="PS00039">
    <property type="entry name" value="DEAD_ATP_HELICASE"/>
    <property type="match status" value="1"/>
</dbReference>
<dbReference type="CDD" id="cd18787">
    <property type="entry name" value="SF2_C_DEAD"/>
    <property type="match status" value="1"/>
</dbReference>
<dbReference type="PROSITE" id="PS51192">
    <property type="entry name" value="HELICASE_ATP_BIND_1"/>
    <property type="match status" value="1"/>
</dbReference>
<evidence type="ECO:0000256" key="3">
    <source>
        <dbReference type="ARBA" id="ARBA00006517"/>
    </source>
</evidence>
<dbReference type="InterPro" id="IPR050079">
    <property type="entry name" value="DEAD_box_RNA_helicase"/>
</dbReference>
<dbReference type="SUPFAM" id="SSF52540">
    <property type="entry name" value="P-loop containing nucleoside triphosphate hydrolases"/>
    <property type="match status" value="1"/>
</dbReference>
<dbReference type="Pfam" id="PF08152">
    <property type="entry name" value="GUCT"/>
    <property type="match status" value="1"/>
</dbReference>
<evidence type="ECO:0000256" key="7">
    <source>
        <dbReference type="ARBA" id="ARBA00022801"/>
    </source>
</evidence>
<dbReference type="PROSITE" id="PS51194">
    <property type="entry name" value="HELICASE_CTER"/>
    <property type="match status" value="1"/>
</dbReference>
<dbReference type="InterPro" id="IPR059027">
    <property type="entry name" value="DD_DDX21-DDX50"/>
</dbReference>
<dbReference type="InterPro" id="IPR012562">
    <property type="entry name" value="GUCT"/>
</dbReference>
<evidence type="ECO:0000256" key="10">
    <source>
        <dbReference type="ARBA" id="ARBA00022884"/>
    </source>
</evidence>
<dbReference type="InterPro" id="IPR000629">
    <property type="entry name" value="RNA-helicase_DEAD-box_CS"/>
</dbReference>
<sequence length="635" mass="71577">MVELEKKTKLKKSKKNLEDLGNVVRRRPRTRSMSEVDDTMDDKSKLEEDPGDFSNFKISKKTVKKLIANGVNKLFPVQYTTYNAILDGSDVIVQARTGTGKTLGFALPVLEKLKNIDSEQKRKSPLVLTLAPTRELAIQICKEVEKYKPRQMTISCFYGGAPYDKQEQELRNGIDFLVGTPGRILDHINKGRLDVSKLQYVILDEADRMMDMGFQESMEEILSYAYTEDNKPQTLLFSATVPTWLQKNSEKYLTKNLKKFDLIGRDKNKGATTVEHKAIKCTYWDRPSTIKDIIQQYSGKFGKTIIFTSTKQEANELALNSVINMDSQVLHGDIQQKQRELTLQSFRNGKFNCLIATDVAARGLDIPEVDLVIQTEPPKDVDSYIHRAGRTGRAGRKGVCIIFYKPGQEYGVAAVEHKAGISFTRIGAPQQKDLIAASAEDAVRSLDEVKEDVISYFLDYARNLIEKRGAEKALAAALAYISGTTEIVNRSMLTSQPGYTTYLMKQNLELRSTGLIWHTLRRYFDQTFIDSIKGMRICKDKLGCVFDVPTESIKVIEECWKGDKFSTLEPITELPELMEGVQGFQNNTSAGYRGSNSGSWNNGNNRGSNAGFGNKRTFSQSNSYNNSSNKRPRNF</sequence>
<dbReference type="EC" id="3.6.4.13" evidence="4"/>
<dbReference type="InterPro" id="IPR027417">
    <property type="entry name" value="P-loop_NTPase"/>
</dbReference>
<protein>
    <recommendedName>
        <fullName evidence="4">RNA helicase</fullName>
        <ecNumber evidence="4">3.6.4.13</ecNumber>
    </recommendedName>
</protein>
<reference evidence="17" key="1">
    <citation type="submission" date="2025-08" db="UniProtKB">
        <authorList>
            <consortium name="RefSeq"/>
        </authorList>
    </citation>
    <scope>IDENTIFICATION</scope>
</reference>
<dbReference type="GeneID" id="100212430"/>
<feature type="region of interest" description="Disordered" evidence="13">
    <location>
        <begin position="592"/>
        <end position="635"/>
    </location>
</feature>
<comment type="subcellular location">
    <subcellularLocation>
        <location evidence="1">Cytoplasm</location>
    </subcellularLocation>
    <subcellularLocation>
        <location evidence="2">Nucleus</location>
        <location evidence="2">Nucleolus</location>
    </subcellularLocation>
</comment>
<evidence type="ECO:0000256" key="11">
    <source>
        <dbReference type="ARBA" id="ARBA00023242"/>
    </source>
</evidence>
<dbReference type="Proteomes" id="UP001652625">
    <property type="component" value="Chromosome 04"/>
</dbReference>
<dbReference type="SMART" id="SM00490">
    <property type="entry name" value="HELICc"/>
    <property type="match status" value="1"/>
</dbReference>
<comment type="similarity">
    <text evidence="3">Belongs to the DEAD box helicase family. DDX21/DDX50 subfamily.</text>
</comment>
<evidence type="ECO:0000256" key="13">
    <source>
        <dbReference type="SAM" id="MobiDB-lite"/>
    </source>
</evidence>
<feature type="domain" description="Helicase ATP-binding" evidence="14">
    <location>
        <begin position="82"/>
        <end position="259"/>
    </location>
</feature>
<evidence type="ECO:0000313" key="16">
    <source>
        <dbReference type="Proteomes" id="UP001652625"/>
    </source>
</evidence>
<keyword evidence="9 12" id="KW-0067">ATP-binding</keyword>
<dbReference type="GO" id="GO:0004386">
    <property type="term" value="F:helicase activity"/>
    <property type="evidence" value="ECO:0007669"/>
    <property type="project" value="UniProtKB-KW"/>
</dbReference>
<proteinExistence type="inferred from homology"/>
<dbReference type="SMART" id="SM00487">
    <property type="entry name" value="DEXDc"/>
    <property type="match status" value="1"/>
</dbReference>
<dbReference type="CDD" id="cd12937">
    <property type="entry name" value="GUCT_RH7_like"/>
    <property type="match status" value="1"/>
</dbReference>
<accession>A0ABM4BR63</accession>
<keyword evidence="11" id="KW-0539">Nucleus</keyword>
<dbReference type="InterPro" id="IPR014001">
    <property type="entry name" value="Helicase_ATP-bd"/>
</dbReference>
<evidence type="ECO:0000256" key="5">
    <source>
        <dbReference type="ARBA" id="ARBA00022490"/>
    </source>
</evidence>
<organism evidence="16 17">
    <name type="scientific">Hydra vulgaris</name>
    <name type="common">Hydra</name>
    <name type="synonym">Hydra attenuata</name>
    <dbReference type="NCBI Taxonomy" id="6087"/>
    <lineage>
        <taxon>Eukaryota</taxon>
        <taxon>Metazoa</taxon>
        <taxon>Cnidaria</taxon>
        <taxon>Hydrozoa</taxon>
        <taxon>Hydroidolina</taxon>
        <taxon>Anthoathecata</taxon>
        <taxon>Aplanulata</taxon>
        <taxon>Hydridae</taxon>
        <taxon>Hydra</taxon>
    </lineage>
</organism>
<gene>
    <name evidence="17" type="primary">LOC100212430</name>
</gene>
<dbReference type="PANTHER" id="PTHR47959:SF19">
    <property type="entry name" value="NUCLEOLAR RNA HELICASE 2-A"/>
    <property type="match status" value="1"/>
</dbReference>
<dbReference type="InterPro" id="IPR044742">
    <property type="entry name" value="DEAD/DEAH_RhlB"/>
</dbReference>
<feature type="compositionally biased region" description="Low complexity" evidence="13">
    <location>
        <begin position="592"/>
        <end position="629"/>
    </location>
</feature>
<feature type="domain" description="Helicase C-terminal" evidence="15">
    <location>
        <begin position="289"/>
        <end position="447"/>
    </location>
</feature>
<evidence type="ECO:0000256" key="2">
    <source>
        <dbReference type="ARBA" id="ARBA00004604"/>
    </source>
</evidence>
<dbReference type="InterPro" id="IPR035979">
    <property type="entry name" value="RBD_domain_sf"/>
</dbReference>
<dbReference type="Gene3D" id="3.40.50.300">
    <property type="entry name" value="P-loop containing nucleotide triphosphate hydrolases"/>
    <property type="match status" value="2"/>
</dbReference>
<dbReference type="RefSeq" id="XP_065651635.1">
    <property type="nucleotide sequence ID" value="XM_065795563.1"/>
</dbReference>
<evidence type="ECO:0000256" key="6">
    <source>
        <dbReference type="ARBA" id="ARBA00022741"/>
    </source>
</evidence>
<evidence type="ECO:0000256" key="12">
    <source>
        <dbReference type="RuleBase" id="RU000492"/>
    </source>
</evidence>
<dbReference type="Gene3D" id="3.30.70.2280">
    <property type="match status" value="1"/>
</dbReference>
<dbReference type="PANTHER" id="PTHR47959">
    <property type="entry name" value="ATP-DEPENDENT RNA HELICASE RHLE-RELATED"/>
    <property type="match status" value="1"/>
</dbReference>
<dbReference type="SUPFAM" id="SSF54928">
    <property type="entry name" value="RNA-binding domain, RBD"/>
    <property type="match status" value="1"/>
</dbReference>
<evidence type="ECO:0000259" key="14">
    <source>
        <dbReference type="PROSITE" id="PS51192"/>
    </source>
</evidence>
<dbReference type="Pfam" id="PF26142">
    <property type="entry name" value="DD_DDX21-DDX50"/>
    <property type="match status" value="1"/>
</dbReference>
<dbReference type="Pfam" id="PF00271">
    <property type="entry name" value="Helicase_C"/>
    <property type="match status" value="1"/>
</dbReference>
<feature type="region of interest" description="Disordered" evidence="13">
    <location>
        <begin position="1"/>
        <end position="46"/>
    </location>
</feature>
<evidence type="ECO:0000313" key="17">
    <source>
        <dbReference type="RefSeq" id="XP_065651635.1"/>
    </source>
</evidence>
<evidence type="ECO:0000256" key="9">
    <source>
        <dbReference type="ARBA" id="ARBA00022840"/>
    </source>
</evidence>
<keyword evidence="5" id="KW-0963">Cytoplasm</keyword>
<keyword evidence="7 12" id="KW-0378">Hydrolase</keyword>
<dbReference type="InterPro" id="IPR001650">
    <property type="entry name" value="Helicase_C-like"/>
</dbReference>
<keyword evidence="6 12" id="KW-0547">Nucleotide-binding</keyword>
<keyword evidence="10" id="KW-0694">RNA-binding</keyword>
<keyword evidence="16" id="KW-1185">Reference proteome</keyword>
<dbReference type="CDD" id="cd00268">
    <property type="entry name" value="DEADc"/>
    <property type="match status" value="1"/>
</dbReference>
<evidence type="ECO:0000256" key="1">
    <source>
        <dbReference type="ARBA" id="ARBA00004496"/>
    </source>
</evidence>
<evidence type="ECO:0000259" key="15">
    <source>
        <dbReference type="PROSITE" id="PS51194"/>
    </source>
</evidence>
<dbReference type="InterPro" id="IPR011545">
    <property type="entry name" value="DEAD/DEAH_box_helicase_dom"/>
</dbReference>
<dbReference type="Pfam" id="PF00270">
    <property type="entry name" value="DEAD"/>
    <property type="match status" value="1"/>
</dbReference>
<evidence type="ECO:0000256" key="8">
    <source>
        <dbReference type="ARBA" id="ARBA00022806"/>
    </source>
</evidence>